<dbReference type="Proteomes" id="UP000887580">
    <property type="component" value="Unplaced"/>
</dbReference>
<accession>A0AC35G294</accession>
<reference evidence="2" key="1">
    <citation type="submission" date="2022-11" db="UniProtKB">
        <authorList>
            <consortium name="WormBaseParasite"/>
        </authorList>
    </citation>
    <scope>IDENTIFICATION</scope>
</reference>
<protein>
    <submittedName>
        <fullName evidence="2">Uncharacterized protein</fullName>
    </submittedName>
</protein>
<proteinExistence type="predicted"/>
<name>A0AC35G294_9BILA</name>
<sequence>MAARNSYSLKKIYEENNGEFIDNKEITKMIVAIPIVKPKAKEAMPFVQFIKDKVGQRGIQALDLIFNIDQRKVFEEMIEYLKGALKIDDIVIESVEETADQTLASKVVPGTPIVNFS</sequence>
<dbReference type="WBParaSite" id="PS1159_v2.g23298.t1">
    <property type="protein sequence ID" value="PS1159_v2.g23298.t1"/>
    <property type="gene ID" value="PS1159_v2.g23298"/>
</dbReference>
<evidence type="ECO:0000313" key="1">
    <source>
        <dbReference type="Proteomes" id="UP000887580"/>
    </source>
</evidence>
<organism evidence="1 2">
    <name type="scientific">Panagrolaimus sp. PS1159</name>
    <dbReference type="NCBI Taxonomy" id="55785"/>
    <lineage>
        <taxon>Eukaryota</taxon>
        <taxon>Metazoa</taxon>
        <taxon>Ecdysozoa</taxon>
        <taxon>Nematoda</taxon>
        <taxon>Chromadorea</taxon>
        <taxon>Rhabditida</taxon>
        <taxon>Tylenchina</taxon>
        <taxon>Panagrolaimomorpha</taxon>
        <taxon>Panagrolaimoidea</taxon>
        <taxon>Panagrolaimidae</taxon>
        <taxon>Panagrolaimus</taxon>
    </lineage>
</organism>
<evidence type="ECO:0000313" key="2">
    <source>
        <dbReference type="WBParaSite" id="PS1159_v2.g23298.t1"/>
    </source>
</evidence>